<dbReference type="RefSeq" id="WP_147802454.1">
    <property type="nucleotide sequence ID" value="NZ_CP144914.1"/>
</dbReference>
<protein>
    <submittedName>
        <fullName evidence="3">YkyA family protein</fullName>
    </submittedName>
</protein>
<dbReference type="SUPFAM" id="SSF140423">
    <property type="entry name" value="MW0975(SA0943)-like"/>
    <property type="match status" value="1"/>
</dbReference>
<proteinExistence type="predicted"/>
<evidence type="ECO:0000313" key="4">
    <source>
        <dbReference type="Proteomes" id="UP000321816"/>
    </source>
</evidence>
<gene>
    <name evidence="3" type="ORF">FTX54_010000</name>
</gene>
<keyword evidence="2" id="KW-0732">Signal</keyword>
<evidence type="ECO:0000256" key="1">
    <source>
        <dbReference type="SAM" id="Coils"/>
    </source>
</evidence>
<dbReference type="KEGG" id="ahal:FTX54_010000"/>
<sequence length="212" mass="24770">MMQWKPKLLLLVFFGLLAACGNNQGEQIYKSWEKAAETEKNVSSFQNPRGVKENMEFDLFKIMSSKKTIEEISPLSEKAIASAEERRDLLEQERSIRFEAYGQFQEALPEKNNLNESIKAPAEEAVELMEKRYYTYEELIDIYNRSIDKDIDLYRLLSQESLSAAELEDHQNAVNDFYNEIEELNETFNRQTEKFNDAKLEFYSAAGIELHH</sequence>
<keyword evidence="4" id="KW-1185">Reference proteome</keyword>
<dbReference type="AlphaFoldDB" id="A0A5C7FJF6"/>
<evidence type="ECO:0000256" key="2">
    <source>
        <dbReference type="SAM" id="SignalP"/>
    </source>
</evidence>
<dbReference type="EMBL" id="CP144914">
    <property type="protein sequence ID" value="WWD78760.1"/>
    <property type="molecule type" value="Genomic_DNA"/>
</dbReference>
<accession>A0A5C7FJF6</accession>
<dbReference type="Pfam" id="PF10368">
    <property type="entry name" value="YkyA"/>
    <property type="match status" value="1"/>
</dbReference>
<reference evidence="3 4" key="1">
    <citation type="submission" date="2024-01" db="EMBL/GenBank/DDBJ databases">
        <title>Complete Genome Sequence of Alkalicoccus halolimnae BZ-SZ-XJ29T, a Moderately Halophilic Bacterium Isolated from a Salt Lake.</title>
        <authorList>
            <person name="Zhao B."/>
        </authorList>
    </citation>
    <scope>NUCLEOTIDE SEQUENCE [LARGE SCALE GENOMIC DNA]</scope>
    <source>
        <strain evidence="3 4">BZ-SZ-XJ29</strain>
    </source>
</reference>
<dbReference type="InterPro" id="IPR036785">
    <property type="entry name" value="YkyA-like_sf"/>
</dbReference>
<feature type="chain" id="PRO_5044096862" evidence="2">
    <location>
        <begin position="19"/>
        <end position="212"/>
    </location>
</feature>
<dbReference type="Proteomes" id="UP000321816">
    <property type="component" value="Chromosome"/>
</dbReference>
<dbReference type="Gene3D" id="1.20.120.570">
    <property type="entry name" value="YkyA-like"/>
    <property type="match status" value="1"/>
</dbReference>
<feature type="signal peptide" evidence="2">
    <location>
        <begin position="1"/>
        <end position="18"/>
    </location>
</feature>
<name>A0A5C7FJF6_9BACI</name>
<organism evidence="3 4">
    <name type="scientific">Alkalicoccus halolimnae</name>
    <dbReference type="NCBI Taxonomy" id="1667239"/>
    <lineage>
        <taxon>Bacteria</taxon>
        <taxon>Bacillati</taxon>
        <taxon>Bacillota</taxon>
        <taxon>Bacilli</taxon>
        <taxon>Bacillales</taxon>
        <taxon>Bacillaceae</taxon>
        <taxon>Alkalicoccus</taxon>
    </lineage>
</organism>
<feature type="coiled-coil region" evidence="1">
    <location>
        <begin position="167"/>
        <end position="201"/>
    </location>
</feature>
<dbReference type="PROSITE" id="PS51257">
    <property type="entry name" value="PROKAR_LIPOPROTEIN"/>
    <property type="match status" value="1"/>
</dbReference>
<evidence type="ECO:0000313" key="3">
    <source>
        <dbReference type="EMBL" id="WWD78760.1"/>
    </source>
</evidence>
<keyword evidence="1" id="KW-0175">Coiled coil</keyword>
<dbReference type="OrthoDB" id="2576511at2"/>
<dbReference type="InterPro" id="IPR019454">
    <property type="entry name" value="Lipoprot_YkyA-like"/>
</dbReference>